<evidence type="ECO:0000259" key="14">
    <source>
        <dbReference type="PROSITE" id="PS50004"/>
    </source>
</evidence>
<keyword evidence="10 13" id="KW-0472">Membrane</keyword>
<dbReference type="Proteomes" id="UP001557470">
    <property type="component" value="Unassembled WGS sequence"/>
</dbReference>
<comment type="caution">
    <text evidence="15">The sequence shown here is derived from an EMBL/GenBank/DDBJ whole genome shotgun (WGS) entry which is preliminary data.</text>
</comment>
<keyword evidence="8 13" id="KW-1133">Transmembrane helix</keyword>
<evidence type="ECO:0000256" key="4">
    <source>
        <dbReference type="ARBA" id="ARBA00022692"/>
    </source>
</evidence>
<keyword evidence="7" id="KW-0106">Calcium</keyword>
<dbReference type="PRINTS" id="PR00360">
    <property type="entry name" value="C2DOMAIN"/>
</dbReference>
<evidence type="ECO:0000256" key="8">
    <source>
        <dbReference type="ARBA" id="ARBA00022989"/>
    </source>
</evidence>
<evidence type="ECO:0000256" key="2">
    <source>
        <dbReference type="ARBA" id="ARBA00004254"/>
    </source>
</evidence>
<evidence type="ECO:0000256" key="3">
    <source>
        <dbReference type="ARBA" id="ARBA00006996"/>
    </source>
</evidence>
<dbReference type="Gene3D" id="2.60.40.150">
    <property type="entry name" value="C2 domain"/>
    <property type="match status" value="2"/>
</dbReference>
<sequence length="402" mass="45563">MLSKTSSPKGSVTRSTSKGIGTTTPTNAALVFINQLLNKIPLPRWAIYTIFAAIVLLFLVCIICICAKCCCKGKKKKKKKPDDEVKLQGLNGSTTAALVQPGMHDGDYGSAKLRGRLLYSLEYKAPELTVGIKQASALTAMDLGGTSDPYVKIYLTPHKSKTFETKVYRKSLNPVFDEHFKFQIDKAELNESTIVMKVFDFNRFSKHDILGELKIKLDTIDWNHVIEEWKDLSEPSKYEDEILGEICLSLRYVPTSGKLTVVILEAKNLKSMDPGGFSDPYVKVHLVLDKKKWKRKKTCVKKSTLNPYFNESFTFDVSFEQIQRVQLVISVWDHDKLTRNDAIGKIFLGCDATGNQLRHWADMLSNPRRPMAQWHHLLSNEQVDSTLQLKHTIRIPIINKNI</sequence>
<dbReference type="Pfam" id="PF00168">
    <property type="entry name" value="C2"/>
    <property type="match status" value="2"/>
</dbReference>
<comment type="similarity">
    <text evidence="3">Belongs to the synaptotagmin family.</text>
</comment>
<keyword evidence="6" id="KW-0677">Repeat</keyword>
<evidence type="ECO:0000313" key="16">
    <source>
        <dbReference type="Proteomes" id="UP001557470"/>
    </source>
</evidence>
<reference evidence="15 16" key="1">
    <citation type="submission" date="2024-06" db="EMBL/GenBank/DDBJ databases">
        <authorList>
            <person name="Pan Q."/>
            <person name="Wen M."/>
            <person name="Jouanno E."/>
            <person name="Zahm M."/>
            <person name="Klopp C."/>
            <person name="Cabau C."/>
            <person name="Louis A."/>
            <person name="Berthelot C."/>
            <person name="Parey E."/>
            <person name="Roest Crollius H."/>
            <person name="Montfort J."/>
            <person name="Robinson-Rechavi M."/>
            <person name="Bouchez O."/>
            <person name="Lampietro C."/>
            <person name="Lopez Roques C."/>
            <person name="Donnadieu C."/>
            <person name="Postlethwait J."/>
            <person name="Bobe J."/>
            <person name="Verreycken H."/>
            <person name="Guiguen Y."/>
        </authorList>
    </citation>
    <scope>NUCLEOTIDE SEQUENCE [LARGE SCALE GENOMIC DNA]</scope>
    <source>
        <strain evidence="15">Up_M1</strain>
        <tissue evidence="15">Testis</tissue>
    </source>
</reference>
<dbReference type="InterPro" id="IPR001565">
    <property type="entry name" value="Synaptotagmin"/>
</dbReference>
<dbReference type="CDD" id="cd08402">
    <property type="entry name" value="C2B_Synaptotagmin-1"/>
    <property type="match status" value="1"/>
</dbReference>
<dbReference type="PANTHER" id="PTHR10024">
    <property type="entry name" value="SYNAPTOTAGMIN"/>
    <property type="match status" value="1"/>
</dbReference>
<dbReference type="SMART" id="SM00239">
    <property type="entry name" value="C2"/>
    <property type="match status" value="2"/>
</dbReference>
<keyword evidence="16" id="KW-1185">Reference proteome</keyword>
<dbReference type="InterPro" id="IPR035892">
    <property type="entry name" value="C2_domain_sf"/>
</dbReference>
<evidence type="ECO:0000256" key="12">
    <source>
        <dbReference type="SAM" id="MobiDB-lite"/>
    </source>
</evidence>
<evidence type="ECO:0000256" key="1">
    <source>
        <dbReference type="ARBA" id="ARBA00001913"/>
    </source>
</evidence>
<dbReference type="PANTHER" id="PTHR10024:SF249">
    <property type="entry name" value="SYNAPTOTAGMIN-8"/>
    <property type="match status" value="1"/>
</dbReference>
<accession>A0ABD0WE33</accession>
<evidence type="ECO:0000256" key="9">
    <source>
        <dbReference type="ARBA" id="ARBA00023018"/>
    </source>
</evidence>
<proteinExistence type="inferred from homology"/>
<evidence type="ECO:0000256" key="10">
    <source>
        <dbReference type="ARBA" id="ARBA00023136"/>
    </source>
</evidence>
<comment type="subcellular location">
    <subcellularLocation>
        <location evidence="2">Cytoplasmic vesicle</location>
        <location evidence="2">Secretory vesicle</location>
        <location evidence="2">Synaptic vesicle membrane</location>
        <topology evidence="2">Single-pass membrane protein</topology>
    </subcellularLocation>
</comment>
<dbReference type="FunFam" id="2.60.40.150:FF:000007">
    <property type="entry name" value="Synaptotagmin 1"/>
    <property type="match status" value="1"/>
</dbReference>
<evidence type="ECO:0000256" key="11">
    <source>
        <dbReference type="ARBA" id="ARBA00023329"/>
    </source>
</evidence>
<comment type="cofactor">
    <cofactor evidence="1">
        <name>Ca(2+)</name>
        <dbReference type="ChEBI" id="CHEBI:29108"/>
    </cofactor>
</comment>
<feature type="domain" description="C2" evidence="14">
    <location>
        <begin position="109"/>
        <end position="230"/>
    </location>
</feature>
<feature type="transmembrane region" description="Helical" evidence="13">
    <location>
        <begin position="45"/>
        <end position="70"/>
    </location>
</feature>
<dbReference type="GO" id="GO:0030672">
    <property type="term" value="C:synaptic vesicle membrane"/>
    <property type="evidence" value="ECO:0007669"/>
    <property type="project" value="UniProtKB-SubCell"/>
</dbReference>
<keyword evidence="4 13" id="KW-0812">Transmembrane</keyword>
<evidence type="ECO:0000256" key="13">
    <source>
        <dbReference type="SAM" id="Phobius"/>
    </source>
</evidence>
<gene>
    <name evidence="15" type="ORF">UPYG_G00262800</name>
</gene>
<dbReference type="PROSITE" id="PS50004">
    <property type="entry name" value="C2"/>
    <property type="match status" value="2"/>
</dbReference>
<name>A0ABD0WE33_UMBPY</name>
<feature type="domain" description="C2" evidence="14">
    <location>
        <begin position="242"/>
        <end position="375"/>
    </location>
</feature>
<evidence type="ECO:0000256" key="6">
    <source>
        <dbReference type="ARBA" id="ARBA00022737"/>
    </source>
</evidence>
<dbReference type="InterPro" id="IPR000008">
    <property type="entry name" value="C2_dom"/>
</dbReference>
<protein>
    <recommendedName>
        <fullName evidence="14">C2 domain-containing protein</fullName>
    </recommendedName>
</protein>
<dbReference type="AlphaFoldDB" id="A0ABD0WE33"/>
<dbReference type="SUPFAM" id="SSF49562">
    <property type="entry name" value="C2 domain (Calcium/lipid-binding domain, CaLB)"/>
    <property type="match status" value="2"/>
</dbReference>
<evidence type="ECO:0000256" key="7">
    <source>
        <dbReference type="ARBA" id="ARBA00022837"/>
    </source>
</evidence>
<dbReference type="GO" id="GO:0046872">
    <property type="term" value="F:metal ion binding"/>
    <property type="evidence" value="ECO:0007669"/>
    <property type="project" value="UniProtKB-KW"/>
</dbReference>
<feature type="region of interest" description="Disordered" evidence="12">
    <location>
        <begin position="1"/>
        <end position="20"/>
    </location>
</feature>
<dbReference type="PRINTS" id="PR00399">
    <property type="entry name" value="SYNAPTOTAGMN"/>
</dbReference>
<keyword evidence="11" id="KW-0968">Cytoplasmic vesicle</keyword>
<keyword evidence="5" id="KW-0479">Metal-binding</keyword>
<evidence type="ECO:0000313" key="15">
    <source>
        <dbReference type="EMBL" id="KAL0968133.1"/>
    </source>
</evidence>
<organism evidence="15 16">
    <name type="scientific">Umbra pygmaea</name>
    <name type="common">Eastern mudminnow</name>
    <dbReference type="NCBI Taxonomy" id="75934"/>
    <lineage>
        <taxon>Eukaryota</taxon>
        <taxon>Metazoa</taxon>
        <taxon>Chordata</taxon>
        <taxon>Craniata</taxon>
        <taxon>Vertebrata</taxon>
        <taxon>Euteleostomi</taxon>
        <taxon>Actinopterygii</taxon>
        <taxon>Neopterygii</taxon>
        <taxon>Teleostei</taxon>
        <taxon>Protacanthopterygii</taxon>
        <taxon>Esociformes</taxon>
        <taxon>Umbridae</taxon>
        <taxon>Umbra</taxon>
    </lineage>
</organism>
<evidence type="ECO:0000256" key="5">
    <source>
        <dbReference type="ARBA" id="ARBA00022723"/>
    </source>
</evidence>
<dbReference type="EMBL" id="JAGEUA010000008">
    <property type="protein sequence ID" value="KAL0968133.1"/>
    <property type="molecule type" value="Genomic_DNA"/>
</dbReference>
<keyword evidence="9" id="KW-0770">Synapse</keyword>